<keyword evidence="9 12" id="KW-0472">Membrane</keyword>
<evidence type="ECO:0000256" key="8">
    <source>
        <dbReference type="ARBA" id="ARBA00023065"/>
    </source>
</evidence>
<evidence type="ECO:0008006" key="15">
    <source>
        <dbReference type="Google" id="ProtNLM"/>
    </source>
</evidence>
<feature type="transmembrane region" description="Helical" evidence="12">
    <location>
        <begin position="158"/>
        <end position="180"/>
    </location>
</feature>
<feature type="transmembrane region" description="Helical" evidence="12">
    <location>
        <begin position="336"/>
        <end position="361"/>
    </location>
</feature>
<dbReference type="GO" id="GO:0015293">
    <property type="term" value="F:symporter activity"/>
    <property type="evidence" value="ECO:0007669"/>
    <property type="project" value="TreeGrafter"/>
</dbReference>
<keyword evidence="5 12" id="KW-0812">Transmembrane</keyword>
<evidence type="ECO:0000256" key="4">
    <source>
        <dbReference type="ARBA" id="ARBA00022475"/>
    </source>
</evidence>
<keyword evidence="14" id="KW-1185">Reference proteome</keyword>
<dbReference type="NCBIfam" id="TIGR00813">
    <property type="entry name" value="sss"/>
    <property type="match status" value="1"/>
</dbReference>
<feature type="transmembrane region" description="Helical" evidence="12">
    <location>
        <begin position="442"/>
        <end position="463"/>
    </location>
</feature>
<evidence type="ECO:0000313" key="13">
    <source>
        <dbReference type="EMBL" id="KAK3753420.1"/>
    </source>
</evidence>
<evidence type="ECO:0000256" key="1">
    <source>
        <dbReference type="ARBA" id="ARBA00004651"/>
    </source>
</evidence>
<dbReference type="InterPro" id="IPR051163">
    <property type="entry name" value="Sodium:Solute_Symporter_SSF"/>
</dbReference>
<keyword evidence="4" id="KW-1003">Cell membrane</keyword>
<dbReference type="Gene3D" id="1.20.1730.10">
    <property type="entry name" value="Sodium/glucose cotransporter"/>
    <property type="match status" value="1"/>
</dbReference>
<dbReference type="PANTHER" id="PTHR42985:SF40">
    <property type="entry name" value="LD47995P-RELATED"/>
    <property type="match status" value="1"/>
</dbReference>
<accession>A0AAE0YR30</accession>
<feature type="transmembrane region" description="Helical" evidence="12">
    <location>
        <begin position="382"/>
        <end position="403"/>
    </location>
</feature>
<dbReference type="InterPro" id="IPR001734">
    <property type="entry name" value="Na/solute_symporter"/>
</dbReference>
<comment type="similarity">
    <text evidence="2 11">Belongs to the sodium:solute symporter (SSF) (TC 2.A.21) family.</text>
</comment>
<evidence type="ECO:0000256" key="10">
    <source>
        <dbReference type="ARBA" id="ARBA00023201"/>
    </source>
</evidence>
<name>A0AAE0YR30_9GAST</name>
<evidence type="ECO:0000256" key="2">
    <source>
        <dbReference type="ARBA" id="ARBA00006434"/>
    </source>
</evidence>
<feature type="transmembrane region" description="Helical" evidence="12">
    <location>
        <begin position="125"/>
        <end position="152"/>
    </location>
</feature>
<evidence type="ECO:0000256" key="7">
    <source>
        <dbReference type="ARBA" id="ARBA00023053"/>
    </source>
</evidence>
<feature type="transmembrane region" description="Helical" evidence="12">
    <location>
        <begin position="76"/>
        <end position="104"/>
    </location>
</feature>
<evidence type="ECO:0000256" key="5">
    <source>
        <dbReference type="ARBA" id="ARBA00022692"/>
    </source>
</evidence>
<gene>
    <name evidence="13" type="ORF">RRG08_056313</name>
</gene>
<dbReference type="GO" id="GO:0006814">
    <property type="term" value="P:sodium ion transport"/>
    <property type="evidence" value="ECO:0007669"/>
    <property type="project" value="UniProtKB-KW"/>
</dbReference>
<keyword evidence="3" id="KW-0813">Transport</keyword>
<evidence type="ECO:0000256" key="12">
    <source>
        <dbReference type="SAM" id="Phobius"/>
    </source>
</evidence>
<feature type="transmembrane region" description="Helical" evidence="12">
    <location>
        <begin position="277"/>
        <end position="302"/>
    </location>
</feature>
<feature type="transmembrane region" description="Helical" evidence="12">
    <location>
        <begin position="238"/>
        <end position="256"/>
    </location>
</feature>
<feature type="transmembrane region" description="Helical" evidence="12">
    <location>
        <begin position="12"/>
        <end position="31"/>
    </location>
</feature>
<feature type="transmembrane region" description="Helical" evidence="12">
    <location>
        <begin position="192"/>
        <end position="218"/>
    </location>
</feature>
<comment type="subcellular location">
    <subcellularLocation>
        <location evidence="1">Cell membrane</location>
        <topology evidence="1">Multi-pass membrane protein</topology>
    </subcellularLocation>
</comment>
<dbReference type="Pfam" id="PF00474">
    <property type="entry name" value="SSF"/>
    <property type="match status" value="1"/>
</dbReference>
<sequence length="633" mass="68816">MSTRVTYGVVDYAVGALILAVPVGIGIWYAVKDFHRSTRDEYLLGGRQMAILPVTLSTFISFVSSVSLMGTPAEVFFFGGIGFSMYLGLGLSYFIGCVTVVPLVQPLKLTSVYEYLQLRYRSSAVHILGTSIGMVQTMFYQAIVLLLPAIALQSCANVPLWISVAVFGAVGTVYTTVGGFKSVIWTDVFQTVVVFAGLFLIIIKGCIEVGGVHRVWALSSEGGRLNFYRFSPDPRTRHTQWSLILGCIVLWISNSYTQANVQRISSLKSLGDAKKSFLLNIPFMLLIGVCNSFLGLVAYAYYSHKKCGPFEAGLISNRNQIAPYFVLNAMADMPGISGLFLGVLCCGSLSTLSSGINAMAANTIQDFLKRPLGSVKEATITFITKLFVLIYGAVAILLAFFMAEFMTGPATQMTMAILSALGSPVMGIILMGASIPWANKYGALAGVAVSLCFNLWMGIGSVFHSQPPTPLAPLTTENCLVTNSTDFQVSSAVYTHQANLSASEVFSTTVSSSDMKIAGSRDVFFLYEISYEWYPVAGGLVCITTGLVVSFLTSLRSDGKAFCGFPSGSTEAKYIFPFLRRFWGLGDGVDYKFDDEIDDNENTKFDISKEDDVKNGQLNLEKIYPLLKNPRAF</sequence>
<evidence type="ECO:0000256" key="11">
    <source>
        <dbReference type="RuleBase" id="RU362091"/>
    </source>
</evidence>
<dbReference type="PROSITE" id="PS50283">
    <property type="entry name" value="NA_SOLUT_SYMP_3"/>
    <property type="match status" value="1"/>
</dbReference>
<proteinExistence type="inferred from homology"/>
<keyword evidence="8" id="KW-0406">Ion transport</keyword>
<evidence type="ECO:0000256" key="3">
    <source>
        <dbReference type="ARBA" id="ARBA00022448"/>
    </source>
</evidence>
<dbReference type="EMBL" id="JAWDGP010005712">
    <property type="protein sequence ID" value="KAK3753420.1"/>
    <property type="molecule type" value="Genomic_DNA"/>
</dbReference>
<keyword evidence="6 12" id="KW-1133">Transmembrane helix</keyword>
<evidence type="ECO:0000256" key="6">
    <source>
        <dbReference type="ARBA" id="ARBA00022989"/>
    </source>
</evidence>
<feature type="transmembrane region" description="Helical" evidence="12">
    <location>
        <begin position="415"/>
        <end position="435"/>
    </location>
</feature>
<feature type="transmembrane region" description="Helical" evidence="12">
    <location>
        <begin position="533"/>
        <end position="552"/>
    </location>
</feature>
<keyword evidence="7" id="KW-0915">Sodium</keyword>
<keyword evidence="10" id="KW-0739">Sodium transport</keyword>
<evidence type="ECO:0000313" key="14">
    <source>
        <dbReference type="Proteomes" id="UP001283361"/>
    </source>
</evidence>
<reference evidence="13" key="1">
    <citation type="journal article" date="2023" name="G3 (Bethesda)">
        <title>A reference genome for the long-term kleptoplast-retaining sea slug Elysia crispata morphotype clarki.</title>
        <authorList>
            <person name="Eastman K.E."/>
            <person name="Pendleton A.L."/>
            <person name="Shaikh M.A."/>
            <person name="Suttiyut T."/>
            <person name="Ogas R."/>
            <person name="Tomko P."/>
            <person name="Gavelis G."/>
            <person name="Widhalm J.R."/>
            <person name="Wisecaver J.H."/>
        </authorList>
    </citation>
    <scope>NUCLEOTIDE SEQUENCE</scope>
    <source>
        <strain evidence="13">ECLA1</strain>
    </source>
</reference>
<dbReference type="InterPro" id="IPR038377">
    <property type="entry name" value="Na/Glc_symporter_sf"/>
</dbReference>
<dbReference type="Proteomes" id="UP001283361">
    <property type="component" value="Unassembled WGS sequence"/>
</dbReference>
<feature type="transmembrane region" description="Helical" evidence="12">
    <location>
        <begin position="51"/>
        <end position="70"/>
    </location>
</feature>
<organism evidence="13 14">
    <name type="scientific">Elysia crispata</name>
    <name type="common">lettuce slug</name>
    <dbReference type="NCBI Taxonomy" id="231223"/>
    <lineage>
        <taxon>Eukaryota</taxon>
        <taxon>Metazoa</taxon>
        <taxon>Spiralia</taxon>
        <taxon>Lophotrochozoa</taxon>
        <taxon>Mollusca</taxon>
        <taxon>Gastropoda</taxon>
        <taxon>Heterobranchia</taxon>
        <taxon>Euthyneura</taxon>
        <taxon>Panpulmonata</taxon>
        <taxon>Sacoglossa</taxon>
        <taxon>Placobranchoidea</taxon>
        <taxon>Plakobranchidae</taxon>
        <taxon>Elysia</taxon>
    </lineage>
</organism>
<comment type="caution">
    <text evidence="13">The sequence shown here is derived from an EMBL/GenBank/DDBJ whole genome shotgun (WGS) entry which is preliminary data.</text>
</comment>
<evidence type="ECO:0000256" key="9">
    <source>
        <dbReference type="ARBA" id="ARBA00023136"/>
    </source>
</evidence>
<dbReference type="PANTHER" id="PTHR42985">
    <property type="entry name" value="SODIUM-COUPLED MONOCARBOXYLATE TRANSPORTER"/>
    <property type="match status" value="1"/>
</dbReference>
<protein>
    <recommendedName>
        <fullName evidence="15">Sodium-coupled monocarboxylate transporter 1</fullName>
    </recommendedName>
</protein>
<dbReference type="GO" id="GO:0005886">
    <property type="term" value="C:plasma membrane"/>
    <property type="evidence" value="ECO:0007669"/>
    <property type="project" value="UniProtKB-SubCell"/>
</dbReference>
<dbReference type="AlphaFoldDB" id="A0AAE0YR30"/>